<dbReference type="InterPro" id="IPR029058">
    <property type="entry name" value="AB_hydrolase_fold"/>
</dbReference>
<evidence type="ECO:0000313" key="4">
    <source>
        <dbReference type="Proteomes" id="UP001501570"/>
    </source>
</evidence>
<evidence type="ECO:0000259" key="2">
    <source>
        <dbReference type="Pfam" id="PF12697"/>
    </source>
</evidence>
<dbReference type="InterPro" id="IPR050266">
    <property type="entry name" value="AB_hydrolase_sf"/>
</dbReference>
<keyword evidence="1 3" id="KW-0378">Hydrolase</keyword>
<accession>A0ABP9SQF0</accession>
<organism evidence="3 4">
    <name type="scientific">Rugosimonospora acidiphila</name>
    <dbReference type="NCBI Taxonomy" id="556531"/>
    <lineage>
        <taxon>Bacteria</taxon>
        <taxon>Bacillati</taxon>
        <taxon>Actinomycetota</taxon>
        <taxon>Actinomycetes</taxon>
        <taxon>Micromonosporales</taxon>
        <taxon>Micromonosporaceae</taxon>
        <taxon>Rugosimonospora</taxon>
    </lineage>
</organism>
<evidence type="ECO:0000313" key="3">
    <source>
        <dbReference type="EMBL" id="GAA5200049.1"/>
    </source>
</evidence>
<dbReference type="SUPFAM" id="SSF53474">
    <property type="entry name" value="alpha/beta-Hydrolases"/>
    <property type="match status" value="1"/>
</dbReference>
<gene>
    <name evidence="3" type="ORF">GCM10023322_77040</name>
</gene>
<comment type="caution">
    <text evidence="3">The sequence shown here is derived from an EMBL/GenBank/DDBJ whole genome shotgun (WGS) entry which is preliminary data.</text>
</comment>
<dbReference type="PANTHER" id="PTHR43798:SF31">
    <property type="entry name" value="AB HYDROLASE SUPERFAMILY PROTEIN YCLE"/>
    <property type="match status" value="1"/>
</dbReference>
<sequence length="377" mass="38896">MRPPHGGAAWRPGWLRPGVALAAIVAVTAGALVATADVAATGLTLSPFSLTAPAAPPRQPPICTAVHVPVSLDVTAPADVYGRLCVPAGRRHAAIQVLVPGATYSGYYWDFPYQPETYSYVQAVGESGYATLNIDRIGYGQSSREPSVALTATAQALVLHQLVQGLRAGTIGGIGFTKVVLVGHSLGSGVCTLEAAIYRDVDGVVLTGVTHHPSAITLVAAILSSVHPASSEPKFGAAYDAGYVTTVPGRRATTFYAAQDTDPGVIATDEVFKDPVSVTELTESFAVGVSSPASRDIAAPVLVVVGTQDNLFCGGELASDCASAASLAQEEAPYFGPAARLQTFVLPGAGHDLNLELNAASYRDAVMNWAARFVPDA</sequence>
<dbReference type="InterPro" id="IPR000073">
    <property type="entry name" value="AB_hydrolase_1"/>
</dbReference>
<dbReference type="GO" id="GO:0016787">
    <property type="term" value="F:hydrolase activity"/>
    <property type="evidence" value="ECO:0007669"/>
    <property type="project" value="UniProtKB-KW"/>
</dbReference>
<dbReference type="Gene3D" id="3.40.50.1820">
    <property type="entry name" value="alpha/beta hydrolase"/>
    <property type="match status" value="1"/>
</dbReference>
<protein>
    <submittedName>
        <fullName evidence="3">Alpha/beta fold hydrolase</fullName>
    </submittedName>
</protein>
<proteinExistence type="predicted"/>
<evidence type="ECO:0000256" key="1">
    <source>
        <dbReference type="ARBA" id="ARBA00022801"/>
    </source>
</evidence>
<name>A0ABP9SQF0_9ACTN</name>
<dbReference type="Proteomes" id="UP001501570">
    <property type="component" value="Unassembled WGS sequence"/>
</dbReference>
<dbReference type="Pfam" id="PF12697">
    <property type="entry name" value="Abhydrolase_6"/>
    <property type="match status" value="1"/>
</dbReference>
<keyword evidence="4" id="KW-1185">Reference proteome</keyword>
<dbReference type="RefSeq" id="WP_345638262.1">
    <property type="nucleotide sequence ID" value="NZ_BAABJQ010000041.1"/>
</dbReference>
<dbReference type="PANTHER" id="PTHR43798">
    <property type="entry name" value="MONOACYLGLYCEROL LIPASE"/>
    <property type="match status" value="1"/>
</dbReference>
<feature type="domain" description="AB hydrolase-1" evidence="2">
    <location>
        <begin position="97"/>
        <end position="356"/>
    </location>
</feature>
<dbReference type="EMBL" id="BAABJQ010000041">
    <property type="protein sequence ID" value="GAA5200049.1"/>
    <property type="molecule type" value="Genomic_DNA"/>
</dbReference>
<reference evidence="4" key="1">
    <citation type="journal article" date="2019" name="Int. J. Syst. Evol. Microbiol.">
        <title>The Global Catalogue of Microorganisms (GCM) 10K type strain sequencing project: providing services to taxonomists for standard genome sequencing and annotation.</title>
        <authorList>
            <consortium name="The Broad Institute Genomics Platform"/>
            <consortium name="The Broad Institute Genome Sequencing Center for Infectious Disease"/>
            <person name="Wu L."/>
            <person name="Ma J."/>
        </authorList>
    </citation>
    <scope>NUCLEOTIDE SEQUENCE [LARGE SCALE GENOMIC DNA]</scope>
    <source>
        <strain evidence="4">JCM 18304</strain>
    </source>
</reference>